<sequence>ASFLCRFGQRNDAPPRAVANSDKENSSLKQTTNTESTNPA</sequence>
<reference evidence="2 3" key="1">
    <citation type="submission" date="2024-11" db="EMBL/GenBank/DDBJ databases">
        <title>Using genomics to understand microbial adaptation to soil warming.</title>
        <authorList>
            <person name="Deangelis K.M. PhD."/>
        </authorList>
    </citation>
    <scope>NUCLEOTIDE SEQUENCE [LARGE SCALE GENOMIC DNA]</scope>
    <source>
        <strain evidence="2 3">GAS97</strain>
    </source>
</reference>
<accession>A0ABW8MZL7</accession>
<feature type="compositionally biased region" description="Polar residues" evidence="1">
    <location>
        <begin position="27"/>
        <end position="40"/>
    </location>
</feature>
<organism evidence="2 3">
    <name type="scientific">Caballeronia udeis</name>
    <dbReference type="NCBI Taxonomy" id="1232866"/>
    <lineage>
        <taxon>Bacteria</taxon>
        <taxon>Pseudomonadati</taxon>
        <taxon>Pseudomonadota</taxon>
        <taxon>Betaproteobacteria</taxon>
        <taxon>Burkholderiales</taxon>
        <taxon>Burkholderiaceae</taxon>
        <taxon>Caballeronia</taxon>
    </lineage>
</organism>
<dbReference type="Proteomes" id="UP001620514">
    <property type="component" value="Unassembled WGS sequence"/>
</dbReference>
<evidence type="ECO:0000256" key="1">
    <source>
        <dbReference type="SAM" id="MobiDB-lite"/>
    </source>
</evidence>
<name>A0ABW8MZL7_9BURK</name>
<protein>
    <submittedName>
        <fullName evidence="2">Uncharacterized protein</fullName>
    </submittedName>
</protein>
<proteinExistence type="predicted"/>
<gene>
    <name evidence="2" type="ORF">ABH943_008861</name>
</gene>
<evidence type="ECO:0000313" key="3">
    <source>
        <dbReference type="Proteomes" id="UP001620514"/>
    </source>
</evidence>
<comment type="caution">
    <text evidence="2">The sequence shown here is derived from an EMBL/GenBank/DDBJ whole genome shotgun (WGS) entry which is preliminary data.</text>
</comment>
<feature type="region of interest" description="Disordered" evidence="1">
    <location>
        <begin position="1"/>
        <end position="40"/>
    </location>
</feature>
<dbReference type="EMBL" id="JBIYDN010000063">
    <property type="protein sequence ID" value="MFK4448817.1"/>
    <property type="molecule type" value="Genomic_DNA"/>
</dbReference>
<feature type="non-terminal residue" evidence="2">
    <location>
        <position position="1"/>
    </location>
</feature>
<keyword evidence="3" id="KW-1185">Reference proteome</keyword>
<evidence type="ECO:0000313" key="2">
    <source>
        <dbReference type="EMBL" id="MFK4448817.1"/>
    </source>
</evidence>